<protein>
    <recommendedName>
        <fullName evidence="3">F-box domain-containing protein</fullName>
    </recommendedName>
</protein>
<evidence type="ECO:0008006" key="3">
    <source>
        <dbReference type="Google" id="ProtNLM"/>
    </source>
</evidence>
<organism evidence="1 2">
    <name type="scientific">Friedmanniomyces simplex</name>
    <dbReference type="NCBI Taxonomy" id="329884"/>
    <lineage>
        <taxon>Eukaryota</taxon>
        <taxon>Fungi</taxon>
        <taxon>Dikarya</taxon>
        <taxon>Ascomycota</taxon>
        <taxon>Pezizomycotina</taxon>
        <taxon>Dothideomycetes</taxon>
        <taxon>Dothideomycetidae</taxon>
        <taxon>Mycosphaerellales</taxon>
        <taxon>Teratosphaeriaceae</taxon>
        <taxon>Friedmanniomyces</taxon>
    </lineage>
</organism>
<evidence type="ECO:0000313" key="2">
    <source>
        <dbReference type="Proteomes" id="UP000309340"/>
    </source>
</evidence>
<gene>
    <name evidence="1" type="ORF">B0A55_12949</name>
</gene>
<comment type="caution">
    <text evidence="1">The sequence shown here is derived from an EMBL/GenBank/DDBJ whole genome shotgun (WGS) entry which is preliminary data.</text>
</comment>
<dbReference type="Proteomes" id="UP000309340">
    <property type="component" value="Unassembled WGS sequence"/>
</dbReference>
<name>A0A4U0VMM8_9PEZI</name>
<dbReference type="PANTHER" id="PTHR42085:SF1">
    <property type="entry name" value="F-BOX DOMAIN-CONTAINING PROTEIN"/>
    <property type="match status" value="1"/>
</dbReference>
<dbReference type="EMBL" id="NAJQ01001963">
    <property type="protein sequence ID" value="TKA50473.1"/>
    <property type="molecule type" value="Genomic_DNA"/>
</dbReference>
<dbReference type="InterPro" id="IPR038883">
    <property type="entry name" value="AN11006-like"/>
</dbReference>
<dbReference type="AlphaFoldDB" id="A0A4U0VMM8"/>
<dbReference type="OrthoDB" id="5413827at2759"/>
<accession>A0A4U0VMM8</accession>
<evidence type="ECO:0000313" key="1">
    <source>
        <dbReference type="EMBL" id="TKA50473.1"/>
    </source>
</evidence>
<reference evidence="1 2" key="1">
    <citation type="submission" date="2017-03" db="EMBL/GenBank/DDBJ databases">
        <title>Genomes of endolithic fungi from Antarctica.</title>
        <authorList>
            <person name="Coleine C."/>
            <person name="Masonjones S."/>
            <person name="Stajich J.E."/>
        </authorList>
    </citation>
    <scope>NUCLEOTIDE SEQUENCE [LARGE SCALE GENOMIC DNA]</scope>
    <source>
        <strain evidence="1 2">CCFEE 5184</strain>
    </source>
</reference>
<keyword evidence="2" id="KW-1185">Reference proteome</keyword>
<sequence>MDTSPFARLSPELRNTIYEFAFDSNYAVTLQRNATQNGIMRTCRQIRHETLGMYYSLSRFNAHLDDGPLTPLARWLEVLGRDLCLLLREVNVWDMHMLNATLHGVESTEQLLRSTMADGEMYVLQPTGSSLVQDGWYPEILVEALHHLGLEIRNLSLVHLVPGEFKTLPPATAEVSCQTKPERTSHFAIVPMSDDARLKAPRSRYSDPRDLLGCRGSMEDTTQVVCGGGDECVGSGSACFSCSDGCTNTERTASAERKVVDVFA</sequence>
<dbReference type="PANTHER" id="PTHR42085">
    <property type="entry name" value="F-BOX DOMAIN-CONTAINING PROTEIN"/>
    <property type="match status" value="1"/>
</dbReference>
<proteinExistence type="predicted"/>